<dbReference type="PANTHER" id="PTHR43191">
    <property type="entry name" value="RRNA METHYLTRANSFERASE 3"/>
    <property type="match status" value="1"/>
</dbReference>
<evidence type="ECO:0000256" key="2">
    <source>
        <dbReference type="ARBA" id="ARBA00022679"/>
    </source>
</evidence>
<keyword evidence="1 4" id="KW-0489">Methyltransferase</keyword>
<accession>A0ABW1T2X8</accession>
<dbReference type="Proteomes" id="UP001596138">
    <property type="component" value="Unassembled WGS sequence"/>
</dbReference>
<reference evidence="5" key="1">
    <citation type="journal article" date="2019" name="Int. J. Syst. Evol. Microbiol.">
        <title>The Global Catalogue of Microorganisms (GCM) 10K type strain sequencing project: providing services to taxonomists for standard genome sequencing and annotation.</title>
        <authorList>
            <consortium name="The Broad Institute Genomics Platform"/>
            <consortium name="The Broad Institute Genome Sequencing Center for Infectious Disease"/>
            <person name="Wu L."/>
            <person name="Ma J."/>
        </authorList>
    </citation>
    <scope>NUCLEOTIDE SEQUENCE [LARGE SCALE GENOMIC DNA]</scope>
    <source>
        <strain evidence="5">CGMCC 4.7317</strain>
    </source>
</reference>
<evidence type="ECO:0000259" key="3">
    <source>
        <dbReference type="Pfam" id="PF00588"/>
    </source>
</evidence>
<dbReference type="CDD" id="cd18095">
    <property type="entry name" value="SpoU-like_rRNA-MTase"/>
    <property type="match status" value="1"/>
</dbReference>
<dbReference type="SUPFAM" id="SSF55315">
    <property type="entry name" value="L30e-like"/>
    <property type="match status" value="1"/>
</dbReference>
<dbReference type="SUPFAM" id="SSF75217">
    <property type="entry name" value="alpha/beta knot"/>
    <property type="match status" value="1"/>
</dbReference>
<dbReference type="PANTHER" id="PTHR43191:SF12">
    <property type="entry name" value="RRNA METHYLASE"/>
    <property type="match status" value="1"/>
</dbReference>
<dbReference type="InterPro" id="IPR001537">
    <property type="entry name" value="SpoU_MeTrfase"/>
</dbReference>
<dbReference type="InterPro" id="IPR029026">
    <property type="entry name" value="tRNA_m1G_MTases_N"/>
</dbReference>
<keyword evidence="5" id="KW-1185">Reference proteome</keyword>
<evidence type="ECO:0000313" key="4">
    <source>
        <dbReference type="EMBL" id="MFC6238470.1"/>
    </source>
</evidence>
<evidence type="ECO:0000313" key="5">
    <source>
        <dbReference type="Proteomes" id="UP001596138"/>
    </source>
</evidence>
<dbReference type="Gene3D" id="3.30.1330.30">
    <property type="match status" value="1"/>
</dbReference>
<sequence length="266" mass="28679">MATLVGVDDPRDPRLVDYTDLTDVSLRRVREPAEGLFLAEGEKVVRRALDSGYAPRSLLMARKWWDGLRDVVEPHDCPVYLADDVLLEQVTGYRVHRGALASMQRRPLPLLDDVLATARRVVVLEDLVDHTNVGAVFRNAAALGMDAVLVSPECADPLYRRSVKVSMGSVLAVPWTRADPWPGTLHRLAELGFSTYALSPDPAGADLRTLEIPDRVAVVLGTEGEGLSSAALAACTDRVRIPMAAGVDSLNVAAASAVTFFALGQA</sequence>
<dbReference type="RefSeq" id="WP_386766715.1">
    <property type="nucleotide sequence ID" value="NZ_JBHSTI010000008.1"/>
</dbReference>
<comment type="caution">
    <text evidence="4">The sequence shown here is derived from an EMBL/GenBank/DDBJ whole genome shotgun (WGS) entry which is preliminary data.</text>
</comment>
<dbReference type="InterPro" id="IPR029028">
    <property type="entry name" value="Alpha/beta_knot_MTases"/>
</dbReference>
<dbReference type="EMBL" id="JBHSTI010000008">
    <property type="protein sequence ID" value="MFC6238470.1"/>
    <property type="molecule type" value="Genomic_DNA"/>
</dbReference>
<name>A0ABW1T2X8_9ACTN</name>
<dbReference type="Gene3D" id="3.40.1280.10">
    <property type="match status" value="1"/>
</dbReference>
<proteinExistence type="predicted"/>
<dbReference type="Pfam" id="PF00588">
    <property type="entry name" value="SpoU_methylase"/>
    <property type="match status" value="1"/>
</dbReference>
<gene>
    <name evidence="4" type="ORF">ACFQGU_11325</name>
</gene>
<keyword evidence="2" id="KW-0808">Transferase</keyword>
<organism evidence="4 5">
    <name type="scientific">Longivirga aurantiaca</name>
    <dbReference type="NCBI Taxonomy" id="1837743"/>
    <lineage>
        <taxon>Bacteria</taxon>
        <taxon>Bacillati</taxon>
        <taxon>Actinomycetota</taxon>
        <taxon>Actinomycetes</taxon>
        <taxon>Sporichthyales</taxon>
        <taxon>Sporichthyaceae</taxon>
        <taxon>Longivirga</taxon>
    </lineage>
</organism>
<evidence type="ECO:0000256" key="1">
    <source>
        <dbReference type="ARBA" id="ARBA00022603"/>
    </source>
</evidence>
<dbReference type="InterPro" id="IPR029064">
    <property type="entry name" value="Ribosomal_eL30-like_sf"/>
</dbReference>
<dbReference type="GO" id="GO:0008168">
    <property type="term" value="F:methyltransferase activity"/>
    <property type="evidence" value="ECO:0007669"/>
    <property type="project" value="UniProtKB-KW"/>
</dbReference>
<dbReference type="InterPro" id="IPR051259">
    <property type="entry name" value="rRNA_Methyltransferase"/>
</dbReference>
<feature type="domain" description="tRNA/rRNA methyltransferase SpoU type" evidence="3">
    <location>
        <begin position="121"/>
        <end position="260"/>
    </location>
</feature>
<dbReference type="GO" id="GO:0032259">
    <property type="term" value="P:methylation"/>
    <property type="evidence" value="ECO:0007669"/>
    <property type="project" value="UniProtKB-KW"/>
</dbReference>
<protein>
    <submittedName>
        <fullName evidence="4">TrmH family RNA methyltransferase</fullName>
    </submittedName>
</protein>